<dbReference type="RefSeq" id="WP_023067814.1">
    <property type="nucleotide sequence ID" value="NZ_AUZM01000045.1"/>
</dbReference>
<protein>
    <submittedName>
        <fullName evidence="2">Uncharacterized protein</fullName>
    </submittedName>
</protein>
<gene>
    <name evidence="2" type="ORF">M595_4092</name>
</gene>
<reference evidence="2 3" key="1">
    <citation type="journal article" date="2013" name="Front. Microbiol.">
        <title>Comparative genomic analyses of the cyanobacterium, Lyngbya aestuarii BL J, a powerful hydrogen producer.</title>
        <authorList>
            <person name="Kothari A."/>
            <person name="Vaughn M."/>
            <person name="Garcia-Pichel F."/>
        </authorList>
    </citation>
    <scope>NUCLEOTIDE SEQUENCE [LARGE SCALE GENOMIC DNA]</scope>
    <source>
        <strain evidence="2 3">BL J</strain>
    </source>
</reference>
<keyword evidence="1" id="KW-1133">Transmembrane helix</keyword>
<accession>U7QFD7</accession>
<dbReference type="AlphaFoldDB" id="U7QFD7"/>
<evidence type="ECO:0000256" key="1">
    <source>
        <dbReference type="SAM" id="Phobius"/>
    </source>
</evidence>
<keyword evidence="3" id="KW-1185">Reference proteome</keyword>
<name>U7QFD7_9CYAN</name>
<evidence type="ECO:0000313" key="2">
    <source>
        <dbReference type="EMBL" id="ERT05962.1"/>
    </source>
</evidence>
<proteinExistence type="predicted"/>
<keyword evidence="1" id="KW-0812">Transmembrane</keyword>
<sequence>MINQLFKNTASALCYSIIQQSGEPIHSSSVFPHNDVVRFVLQQHNRMPDYLRFPIVFLTLLFNFWGFIVRGYPFSRQPHTMRWCQISAWKNAPISICRDLMRFYESLVVLCWKSEQIKELN</sequence>
<evidence type="ECO:0000313" key="3">
    <source>
        <dbReference type="Proteomes" id="UP000017127"/>
    </source>
</evidence>
<keyword evidence="1" id="KW-0472">Membrane</keyword>
<dbReference type="EMBL" id="AUZM01000045">
    <property type="protein sequence ID" value="ERT05962.1"/>
    <property type="molecule type" value="Genomic_DNA"/>
</dbReference>
<dbReference type="PATRIC" id="fig|1348334.3.peg.3957"/>
<comment type="caution">
    <text evidence="2">The sequence shown here is derived from an EMBL/GenBank/DDBJ whole genome shotgun (WGS) entry which is preliminary data.</text>
</comment>
<organism evidence="2 3">
    <name type="scientific">Lyngbya aestuarii BL J</name>
    <dbReference type="NCBI Taxonomy" id="1348334"/>
    <lineage>
        <taxon>Bacteria</taxon>
        <taxon>Bacillati</taxon>
        <taxon>Cyanobacteriota</taxon>
        <taxon>Cyanophyceae</taxon>
        <taxon>Oscillatoriophycideae</taxon>
        <taxon>Oscillatoriales</taxon>
        <taxon>Microcoleaceae</taxon>
        <taxon>Lyngbya</taxon>
    </lineage>
</organism>
<dbReference type="Proteomes" id="UP000017127">
    <property type="component" value="Unassembled WGS sequence"/>
</dbReference>
<feature type="transmembrane region" description="Helical" evidence="1">
    <location>
        <begin position="50"/>
        <end position="72"/>
    </location>
</feature>